<dbReference type="SUPFAM" id="SSF53756">
    <property type="entry name" value="UDP-Glycosyltransferase/glycogen phosphorylase"/>
    <property type="match status" value="1"/>
</dbReference>
<sequence length="373" mass="42212">MRILELTGEPIGTGGQEMFIINLLRHIDLTDLQIDWLTPYYCENDTYRKEVEDKGGRVICFNLHFNPGGSRNNIVNPLNNFLKKNYYDVVHIHSGSTSVLALCAFVAKWNKVKKIIVHSHSTGLSKSLKHYVLRMITNPILSMCPTHYLACSVDAGVWKFPASVVRGKLQIINNGIDLNLFAPDETKRLEYRKMLDISDKTMVIGNVGRFSYVKNQEFLIEIVSQLKQRRKNIKLMLVGVGETMNEIKSLVVSKKLTEDVLFIGGVNNVYDYMQAMDIFAFPSRWEGLGMVGVEAQAIGMPVVASTAVPISMKLVDDVVFLSLDDINAWLGGLNRDVLKSHVNNTDIMRRHGYDINLTAKDIRVLYTQDRNKN</sequence>
<keyword evidence="4" id="KW-0328">Glycosyltransferase</keyword>
<dbReference type="Proteomes" id="UP000437431">
    <property type="component" value="Unassembled WGS sequence"/>
</dbReference>
<evidence type="ECO:0000313" key="7">
    <source>
        <dbReference type="EMBL" id="KAB6555642.1"/>
    </source>
</evidence>
<protein>
    <submittedName>
        <fullName evidence="3">Glycosyl transferase family protein</fullName>
        <ecNumber evidence="4">2.4.1.57</ecNumber>
    </submittedName>
    <submittedName>
        <fullName evidence="5 8">Glycosyltransferase</fullName>
        <ecNumber evidence="8">2.4.-.-</ecNumber>
    </submittedName>
</protein>
<reference evidence="4 10" key="1">
    <citation type="submission" date="2015-09" db="EMBL/GenBank/DDBJ databases">
        <authorList>
            <consortium name="Pathogen Informatics"/>
        </authorList>
    </citation>
    <scope>NUCLEOTIDE SEQUENCE [LARGE SCALE GENOMIC DNA]</scope>
    <source>
        <strain evidence="4 10">2789STDY5834842</strain>
    </source>
</reference>
<dbReference type="InterPro" id="IPR001296">
    <property type="entry name" value="Glyco_trans_1"/>
</dbReference>
<reference evidence="8" key="5">
    <citation type="submission" date="2021-06" db="EMBL/GenBank/DDBJ databases">
        <title>Collection of gut derived symbiotic bacterial strains cultured from healthy donors.</title>
        <authorList>
            <person name="Lin H."/>
            <person name="Littmann E."/>
            <person name="Pamer E.G."/>
        </authorList>
    </citation>
    <scope>NUCLEOTIDE SEQUENCE</scope>
    <source>
        <strain evidence="8">MSK.6.33</strain>
    </source>
</reference>
<dbReference type="Proteomes" id="UP000736888">
    <property type="component" value="Unassembled WGS sequence"/>
</dbReference>
<dbReference type="PANTHER" id="PTHR45947:SF3">
    <property type="entry name" value="SULFOQUINOVOSYL TRANSFERASE SQD2"/>
    <property type="match status" value="1"/>
</dbReference>
<dbReference type="InterPro" id="IPR050194">
    <property type="entry name" value="Glycosyltransferase_grp1"/>
</dbReference>
<dbReference type="Proteomes" id="UP000061587">
    <property type="component" value="Chromosome"/>
</dbReference>
<dbReference type="RefSeq" id="WP_057099132.1">
    <property type="nucleotide sequence ID" value="NZ_BAABYE010000001.1"/>
</dbReference>
<dbReference type="Proteomes" id="UP000441522">
    <property type="component" value="Unassembled WGS sequence"/>
</dbReference>
<feature type="domain" description="Glycosyltransferase subfamily 4-like N-terminal" evidence="2">
    <location>
        <begin position="14"/>
        <end position="179"/>
    </location>
</feature>
<keyword evidence="3" id="KW-0808">Transferase</keyword>
<evidence type="ECO:0000313" key="10">
    <source>
        <dbReference type="Proteomes" id="UP000095333"/>
    </source>
</evidence>
<dbReference type="InterPro" id="IPR028098">
    <property type="entry name" value="Glyco_trans_4-like_N"/>
</dbReference>
<evidence type="ECO:0000313" key="12">
    <source>
        <dbReference type="Proteomes" id="UP000441522"/>
    </source>
</evidence>
<dbReference type="Pfam" id="PF13439">
    <property type="entry name" value="Glyco_transf_4"/>
    <property type="match status" value="1"/>
</dbReference>
<gene>
    <name evidence="4" type="primary">pimB_3</name>
    <name evidence="3" type="ORF">BvMPK_2589</name>
    <name evidence="4" type="ORF">ERS852457_02418</name>
    <name evidence="5" type="ORF">GAS29_07425</name>
    <name evidence="6" type="ORF">GAS37_11535</name>
    <name evidence="7" type="ORF">GAY79_20585</name>
    <name evidence="8" type="ORF">KTG10_08530</name>
</gene>
<dbReference type="GO" id="GO:0016757">
    <property type="term" value="F:glycosyltransferase activity"/>
    <property type="evidence" value="ECO:0007669"/>
    <property type="project" value="UniProtKB-KW"/>
</dbReference>
<dbReference type="EMBL" id="CP013020">
    <property type="protein sequence ID" value="ALK85181.1"/>
    <property type="molecule type" value="Genomic_DNA"/>
</dbReference>
<reference evidence="9" key="2">
    <citation type="submission" date="2015-10" db="EMBL/GenBank/DDBJ databases">
        <title>Extensive mobilome-driven genome diversification in gut-associated Bacteroides vulgatus mpk.</title>
        <authorList>
            <person name="Beier S."/>
            <person name="Lange A."/>
            <person name="Huson D.H."/>
            <person name="Frick J.-S."/>
            <person name="Autenrieth I.B."/>
        </authorList>
    </citation>
    <scope>NUCLEOTIDE SEQUENCE [LARGE SCALE GENOMIC DNA]</scope>
    <source>
        <strain evidence="9">mpk</strain>
    </source>
</reference>
<accession>A0A0P0M3B0</accession>
<evidence type="ECO:0000313" key="4">
    <source>
        <dbReference type="EMBL" id="CUO64034.1"/>
    </source>
</evidence>
<evidence type="ECO:0000259" key="2">
    <source>
        <dbReference type="Pfam" id="PF13439"/>
    </source>
</evidence>
<dbReference type="Proteomes" id="UP000095333">
    <property type="component" value="Unassembled WGS sequence"/>
</dbReference>
<evidence type="ECO:0000313" key="13">
    <source>
        <dbReference type="Proteomes" id="UP000470332"/>
    </source>
</evidence>
<dbReference type="AlphaFoldDB" id="A0A0P0M3B0"/>
<evidence type="ECO:0000313" key="8">
    <source>
        <dbReference type="EMBL" id="MBU9138793.1"/>
    </source>
</evidence>
<evidence type="ECO:0000313" key="3">
    <source>
        <dbReference type="EMBL" id="ALK85181.1"/>
    </source>
</evidence>
<feature type="domain" description="Glycosyl transferase family 1" evidence="1">
    <location>
        <begin position="190"/>
        <end position="317"/>
    </location>
</feature>
<evidence type="ECO:0000313" key="5">
    <source>
        <dbReference type="EMBL" id="KAB3857577.1"/>
    </source>
</evidence>
<evidence type="ECO:0000259" key="1">
    <source>
        <dbReference type="Pfam" id="PF00534"/>
    </source>
</evidence>
<dbReference type="EC" id="2.4.-.-" evidence="8"/>
<organism evidence="3 9">
    <name type="scientific">Phocaeicola vulgatus</name>
    <name type="common">Bacteroides vulgatus</name>
    <dbReference type="NCBI Taxonomy" id="821"/>
    <lineage>
        <taxon>Bacteria</taxon>
        <taxon>Pseudomonadati</taxon>
        <taxon>Bacteroidota</taxon>
        <taxon>Bacteroidia</taxon>
        <taxon>Bacteroidales</taxon>
        <taxon>Bacteroidaceae</taxon>
        <taxon>Phocaeicola</taxon>
    </lineage>
</organism>
<dbReference type="EMBL" id="JAHPYS010000014">
    <property type="protein sequence ID" value="MBU9138793.1"/>
    <property type="molecule type" value="Genomic_DNA"/>
</dbReference>
<dbReference type="PATRIC" id="fig|821.40.peg.3103"/>
<reference evidence="3 9" key="3">
    <citation type="journal article" date="2016" name="Genome Biol. Evol.">
        <title>Extensive mobilome-driven genome diversification in mouse gut-associated Bacteroides vulgatus mpk.</title>
        <authorList>
            <person name="Lange A."/>
            <person name="Beier S."/>
            <person name="Steimle A."/>
            <person name="Autenrieth I.B."/>
            <person name="Huson D.H."/>
            <person name="Frick J.S."/>
        </authorList>
    </citation>
    <scope>NUCLEOTIDE SEQUENCE [LARGE SCALE GENOMIC DNA]</scope>
    <source>
        <strain evidence="9">mpk</strain>
        <strain evidence="3">Mpk</strain>
    </source>
</reference>
<dbReference type="Gene3D" id="3.40.50.2000">
    <property type="entry name" value="Glycogen Phosphorylase B"/>
    <property type="match status" value="2"/>
</dbReference>
<dbReference type="PANTHER" id="PTHR45947">
    <property type="entry name" value="SULFOQUINOVOSYL TRANSFERASE SQD2"/>
    <property type="match status" value="1"/>
</dbReference>
<dbReference type="EMBL" id="CYZI01000014">
    <property type="protein sequence ID" value="CUO64034.1"/>
    <property type="molecule type" value="Genomic_DNA"/>
</dbReference>
<dbReference type="EMBL" id="WCWW01000013">
    <property type="protein sequence ID" value="KAB3857577.1"/>
    <property type="molecule type" value="Genomic_DNA"/>
</dbReference>
<dbReference type="Proteomes" id="UP000470332">
    <property type="component" value="Unassembled WGS sequence"/>
</dbReference>
<evidence type="ECO:0000313" key="9">
    <source>
        <dbReference type="Proteomes" id="UP000061587"/>
    </source>
</evidence>
<reference evidence="11 12" key="4">
    <citation type="journal article" date="2019" name="Nat. Med.">
        <title>A library of human gut bacterial isolates paired with longitudinal multiomics data enables mechanistic microbiome research.</title>
        <authorList>
            <person name="Poyet M."/>
            <person name="Groussin M."/>
            <person name="Gibbons S.M."/>
            <person name="Avila-Pacheco J."/>
            <person name="Jiang X."/>
            <person name="Kearney S.M."/>
            <person name="Perrotta A.R."/>
            <person name="Berdy B."/>
            <person name="Zhao S."/>
            <person name="Lieberman T.D."/>
            <person name="Swanson P.K."/>
            <person name="Smith M."/>
            <person name="Roesemann S."/>
            <person name="Alexander J.E."/>
            <person name="Rich S.A."/>
            <person name="Livny J."/>
            <person name="Vlamakis H."/>
            <person name="Clish C."/>
            <person name="Bullock K."/>
            <person name="Deik A."/>
            <person name="Scott J."/>
            <person name="Pierce K.A."/>
            <person name="Xavier R.J."/>
            <person name="Alm E.J."/>
        </authorList>
    </citation>
    <scope>NUCLEOTIDE SEQUENCE [LARGE SCALE GENOMIC DNA]</scope>
    <source>
        <strain evidence="7 11">BIOML-A111</strain>
        <strain evidence="5 12">BIOML-A5</strain>
        <strain evidence="6 13">BIOML-A9</strain>
    </source>
</reference>
<evidence type="ECO:0000313" key="11">
    <source>
        <dbReference type="Proteomes" id="UP000437431"/>
    </source>
</evidence>
<evidence type="ECO:0000313" key="6">
    <source>
        <dbReference type="EMBL" id="KAB3861676.1"/>
    </source>
</evidence>
<dbReference type="EMBL" id="WCXA01000021">
    <property type="protein sequence ID" value="KAB3861676.1"/>
    <property type="molecule type" value="Genomic_DNA"/>
</dbReference>
<dbReference type="EMBL" id="WDAY01000068">
    <property type="protein sequence ID" value="KAB6555642.1"/>
    <property type="molecule type" value="Genomic_DNA"/>
</dbReference>
<dbReference type="EC" id="2.4.1.57" evidence="4"/>
<proteinExistence type="predicted"/>
<dbReference type="Pfam" id="PF00534">
    <property type="entry name" value="Glycos_transf_1"/>
    <property type="match status" value="1"/>
</dbReference>
<name>A0A0P0M3B0_PHOVU</name>